<evidence type="ECO:0000313" key="1">
    <source>
        <dbReference type="Proteomes" id="UP000085678"/>
    </source>
</evidence>
<dbReference type="InParanoid" id="A0A1S3HY50"/>
<dbReference type="PANTHER" id="PTHR10697">
    <property type="entry name" value="MAMMALIAN EPENDYMIN-RELATED PROTEIN 1"/>
    <property type="match status" value="1"/>
</dbReference>
<proteinExistence type="predicted"/>
<dbReference type="InterPro" id="IPR001299">
    <property type="entry name" value="Ependymin"/>
</dbReference>
<dbReference type="GO" id="GO:0005764">
    <property type="term" value="C:lysosome"/>
    <property type="evidence" value="ECO:0007669"/>
    <property type="project" value="TreeGrafter"/>
</dbReference>
<accession>A0A1S3HY50</accession>
<dbReference type="AlphaFoldDB" id="A0A1S3HY50"/>
<reference evidence="2" key="1">
    <citation type="submission" date="2025-08" db="UniProtKB">
        <authorList>
            <consortium name="RefSeq"/>
        </authorList>
    </citation>
    <scope>IDENTIFICATION</scope>
    <source>
        <tissue evidence="2">Gonads</tissue>
    </source>
</reference>
<organism evidence="1 2">
    <name type="scientific">Lingula anatina</name>
    <name type="common">Brachiopod</name>
    <name type="synonym">Lingula unguis</name>
    <dbReference type="NCBI Taxonomy" id="7574"/>
    <lineage>
        <taxon>Eukaryota</taxon>
        <taxon>Metazoa</taxon>
        <taxon>Spiralia</taxon>
        <taxon>Lophotrochozoa</taxon>
        <taxon>Brachiopoda</taxon>
        <taxon>Linguliformea</taxon>
        <taxon>Lingulata</taxon>
        <taxon>Lingulida</taxon>
        <taxon>Linguloidea</taxon>
        <taxon>Lingulidae</taxon>
        <taxon>Lingula</taxon>
    </lineage>
</organism>
<dbReference type="GO" id="GO:0005509">
    <property type="term" value="F:calcium ion binding"/>
    <property type="evidence" value="ECO:0007669"/>
    <property type="project" value="InterPro"/>
</dbReference>
<keyword evidence="1" id="KW-1185">Reference proteome</keyword>
<dbReference type="GO" id="GO:0005576">
    <property type="term" value="C:extracellular region"/>
    <property type="evidence" value="ECO:0007669"/>
    <property type="project" value="InterPro"/>
</dbReference>
<dbReference type="OrthoDB" id="6084362at2759"/>
<dbReference type="RefSeq" id="XP_013390491.2">
    <property type="nucleotide sequence ID" value="XM_013535037.2"/>
</dbReference>
<name>A0A1S3HY50_LINAN</name>
<protein>
    <submittedName>
        <fullName evidence="2">Mammalian ependymin-related protein 1</fullName>
    </submittedName>
</protein>
<dbReference type="Proteomes" id="UP000085678">
    <property type="component" value="Unplaced"/>
</dbReference>
<sequence>MEHYRFVYDAVMQRKVIFDNILLHPGRKRYEYLILNDVNVMYRIDRQSKKCEKMFPGPWRPYGIPPMATFKTEYEIGYPGEDFTAQEWIFKEKDSDAVLWRGVYGLKYCFPVVETFFNPNNRSESNTINFYDIASGIPDPTVFLPPSECRDAVLVHEKPPAYF</sequence>
<dbReference type="KEGG" id="lak:106158911"/>
<dbReference type="PANTHER" id="PTHR10697:SF1">
    <property type="entry name" value="MAMMALIAN EPENDYMIN-RELATED PROTEIN 1"/>
    <property type="match status" value="1"/>
</dbReference>
<dbReference type="GO" id="GO:0007160">
    <property type="term" value="P:cell-matrix adhesion"/>
    <property type="evidence" value="ECO:0007669"/>
    <property type="project" value="InterPro"/>
</dbReference>
<dbReference type="STRING" id="7574.A0A1S3HY50"/>
<gene>
    <name evidence="2" type="primary">LOC106158911</name>
</gene>
<dbReference type="Pfam" id="PF00811">
    <property type="entry name" value="Ependymin"/>
    <property type="match status" value="1"/>
</dbReference>
<dbReference type="GeneID" id="106158911"/>
<evidence type="ECO:0000313" key="2">
    <source>
        <dbReference type="RefSeq" id="XP_013390491.2"/>
    </source>
</evidence>